<accession>A0A0P6VPY0</accession>
<evidence type="ECO:0000256" key="1">
    <source>
        <dbReference type="SAM" id="SignalP"/>
    </source>
</evidence>
<keyword evidence="3" id="KW-1185">Reference proteome</keyword>
<dbReference type="PROSITE" id="PS51318">
    <property type="entry name" value="TAT"/>
    <property type="match status" value="1"/>
</dbReference>
<dbReference type="AlphaFoldDB" id="A0A0P6VPY0"/>
<keyword evidence="1" id="KW-0732">Signal</keyword>
<dbReference type="InterPro" id="IPR006311">
    <property type="entry name" value="TAT_signal"/>
</dbReference>
<evidence type="ECO:0000313" key="2">
    <source>
        <dbReference type="EMBL" id="KPL52516.1"/>
    </source>
</evidence>
<feature type="chain" id="PRO_5006131698" evidence="1">
    <location>
        <begin position="36"/>
        <end position="125"/>
    </location>
</feature>
<sequence length="125" mass="13572">MSLALTPPRRPLRRAVAAVLVALAAISAIAGPARAAEANDPDLTLLYRLALSAEMCGFTVSPKQAEGIGKDMDRHIRRLNLSDDDADALYKKIEADMAAEDWDKLCAKSGAWAKTYAEQIRKFGK</sequence>
<proteinExistence type="predicted"/>
<name>A0A0P6VPY0_9HYPH</name>
<reference evidence="2 3" key="1">
    <citation type="submission" date="2015-09" db="EMBL/GenBank/DDBJ databases">
        <authorList>
            <person name="Jackson K.R."/>
            <person name="Lunt B.L."/>
            <person name="Fisher J.N.B."/>
            <person name="Gardner A.V."/>
            <person name="Bailey M.E."/>
            <person name="Deus L.M."/>
            <person name="Earl A.S."/>
            <person name="Gibby P.D."/>
            <person name="Hartmann K.A."/>
            <person name="Liu J.E."/>
            <person name="Manci A.M."/>
            <person name="Nielsen D.A."/>
            <person name="Solomon M.B."/>
            <person name="Breakwell D.P."/>
            <person name="Burnett S.H."/>
            <person name="Grose J.H."/>
        </authorList>
    </citation>
    <scope>NUCLEOTIDE SEQUENCE [LARGE SCALE GENOMIC DNA]</scope>
    <source>
        <strain evidence="2 3">16</strain>
    </source>
</reference>
<dbReference type="Proteomes" id="UP000048984">
    <property type="component" value="Unassembled WGS sequence"/>
</dbReference>
<dbReference type="RefSeq" id="WP_054358679.1">
    <property type="nucleotide sequence ID" value="NZ_LJYW01000001.1"/>
</dbReference>
<reference evidence="2 3" key="2">
    <citation type="submission" date="2015-10" db="EMBL/GenBank/DDBJ databases">
        <title>Draft Genome Sequence of Prosthecomicrobium hirschii ATCC 27832.</title>
        <authorList>
            <person name="Daniel J."/>
            <person name="Givan S.A."/>
            <person name="Brun Y.V."/>
            <person name="Brown P.J."/>
        </authorList>
    </citation>
    <scope>NUCLEOTIDE SEQUENCE [LARGE SCALE GENOMIC DNA]</scope>
    <source>
        <strain evidence="2 3">16</strain>
    </source>
</reference>
<evidence type="ECO:0000313" key="3">
    <source>
        <dbReference type="Proteomes" id="UP000048984"/>
    </source>
</evidence>
<organism evidence="2 3">
    <name type="scientific">Prosthecodimorpha hirschii</name>
    <dbReference type="NCBI Taxonomy" id="665126"/>
    <lineage>
        <taxon>Bacteria</taxon>
        <taxon>Pseudomonadati</taxon>
        <taxon>Pseudomonadota</taxon>
        <taxon>Alphaproteobacteria</taxon>
        <taxon>Hyphomicrobiales</taxon>
        <taxon>Ancalomicrobiaceae</taxon>
        <taxon>Prosthecodimorpha</taxon>
    </lineage>
</organism>
<dbReference type="STRING" id="665126.ABB55_10020"/>
<comment type="caution">
    <text evidence="2">The sequence shown here is derived from an EMBL/GenBank/DDBJ whole genome shotgun (WGS) entry which is preliminary data.</text>
</comment>
<dbReference type="EMBL" id="LJYW01000001">
    <property type="protein sequence ID" value="KPL52516.1"/>
    <property type="molecule type" value="Genomic_DNA"/>
</dbReference>
<feature type="signal peptide" evidence="1">
    <location>
        <begin position="1"/>
        <end position="35"/>
    </location>
</feature>
<gene>
    <name evidence="2" type="ORF">ABB55_10020</name>
</gene>
<protein>
    <submittedName>
        <fullName evidence="2">Uncharacterized protein</fullName>
    </submittedName>
</protein>